<name>A0A5D2RQX6_GOSTO</name>
<feature type="transmembrane region" description="Helical" evidence="1">
    <location>
        <begin position="12"/>
        <end position="39"/>
    </location>
</feature>
<evidence type="ECO:0000256" key="1">
    <source>
        <dbReference type="SAM" id="Phobius"/>
    </source>
</evidence>
<accession>A0A5D2RQX6</accession>
<sequence>MNAISCLNKKLLLLSFSVFSTYQASFLHFIAAILINIYFKRREFALKKSDSFYLLCEIILSTNLLFGELLCKLERVGAFSCHIHSRKRNNKEVTKQ</sequence>
<keyword evidence="1" id="KW-0812">Transmembrane</keyword>
<keyword evidence="1" id="KW-0472">Membrane</keyword>
<evidence type="ECO:0000313" key="2">
    <source>
        <dbReference type="EMBL" id="TYI41914.1"/>
    </source>
</evidence>
<dbReference type="EMBL" id="CM017610">
    <property type="protein sequence ID" value="TYI41914.1"/>
    <property type="molecule type" value="Genomic_DNA"/>
</dbReference>
<gene>
    <name evidence="2" type="ORF">ES332_A01G059900v1</name>
</gene>
<protein>
    <submittedName>
        <fullName evidence="2">Uncharacterized protein</fullName>
    </submittedName>
</protein>
<dbReference type="AlphaFoldDB" id="A0A5D2RQX6"/>
<proteinExistence type="predicted"/>
<organism evidence="2 3">
    <name type="scientific">Gossypium tomentosum</name>
    <name type="common">Hawaiian cotton</name>
    <name type="synonym">Gossypium sandvicense</name>
    <dbReference type="NCBI Taxonomy" id="34277"/>
    <lineage>
        <taxon>Eukaryota</taxon>
        <taxon>Viridiplantae</taxon>
        <taxon>Streptophyta</taxon>
        <taxon>Embryophyta</taxon>
        <taxon>Tracheophyta</taxon>
        <taxon>Spermatophyta</taxon>
        <taxon>Magnoliopsida</taxon>
        <taxon>eudicotyledons</taxon>
        <taxon>Gunneridae</taxon>
        <taxon>Pentapetalae</taxon>
        <taxon>rosids</taxon>
        <taxon>malvids</taxon>
        <taxon>Malvales</taxon>
        <taxon>Malvaceae</taxon>
        <taxon>Malvoideae</taxon>
        <taxon>Gossypium</taxon>
    </lineage>
</organism>
<dbReference type="Proteomes" id="UP000322667">
    <property type="component" value="Chromosome A01"/>
</dbReference>
<evidence type="ECO:0000313" key="3">
    <source>
        <dbReference type="Proteomes" id="UP000322667"/>
    </source>
</evidence>
<keyword evidence="1" id="KW-1133">Transmembrane helix</keyword>
<keyword evidence="3" id="KW-1185">Reference proteome</keyword>
<reference evidence="2 3" key="1">
    <citation type="submission" date="2019-07" db="EMBL/GenBank/DDBJ databases">
        <title>WGS assembly of Gossypium tomentosum.</title>
        <authorList>
            <person name="Chen Z.J."/>
            <person name="Sreedasyam A."/>
            <person name="Ando A."/>
            <person name="Song Q."/>
            <person name="De L."/>
            <person name="Hulse-Kemp A."/>
            <person name="Ding M."/>
            <person name="Ye W."/>
            <person name="Kirkbride R."/>
            <person name="Jenkins J."/>
            <person name="Plott C."/>
            <person name="Lovell J."/>
            <person name="Lin Y.-M."/>
            <person name="Vaughn R."/>
            <person name="Liu B."/>
            <person name="Li W."/>
            <person name="Simpson S."/>
            <person name="Scheffler B."/>
            <person name="Saski C."/>
            <person name="Grover C."/>
            <person name="Hu G."/>
            <person name="Conover J."/>
            <person name="Carlson J."/>
            <person name="Shu S."/>
            <person name="Boston L."/>
            <person name="Williams M."/>
            <person name="Peterson D."/>
            <person name="Mcgee K."/>
            <person name="Jones D."/>
            <person name="Wendel J."/>
            <person name="Stelly D."/>
            <person name="Grimwood J."/>
            <person name="Schmutz J."/>
        </authorList>
    </citation>
    <scope>NUCLEOTIDE SEQUENCE [LARGE SCALE GENOMIC DNA]</scope>
    <source>
        <strain evidence="2">7179.01</strain>
    </source>
</reference>